<evidence type="ECO:0000313" key="3">
    <source>
        <dbReference type="Proteomes" id="UP000215215"/>
    </source>
</evidence>
<comment type="caution">
    <text evidence="2">The sequence shown here is derived from an EMBL/GenBank/DDBJ whole genome shotgun (WGS) entry which is preliminary data.</text>
</comment>
<dbReference type="EMBL" id="NOZQ01000152">
    <property type="protein sequence ID" value="OYD14919.1"/>
    <property type="molecule type" value="Genomic_DNA"/>
</dbReference>
<dbReference type="SUPFAM" id="SSF54909">
    <property type="entry name" value="Dimeric alpha+beta barrel"/>
    <property type="match status" value="1"/>
</dbReference>
<dbReference type="Pfam" id="PF01037">
    <property type="entry name" value="AsnC_trans_reg"/>
    <property type="match status" value="1"/>
</dbReference>
<dbReference type="InterPro" id="IPR011008">
    <property type="entry name" value="Dimeric_a/b-barrel"/>
</dbReference>
<gene>
    <name evidence="2" type="ORF">CH333_07005</name>
</gene>
<dbReference type="InterPro" id="IPR019887">
    <property type="entry name" value="Tscrpt_reg_AsnC/Lrp_C"/>
</dbReference>
<accession>A0A235BSD3</accession>
<dbReference type="AlphaFoldDB" id="A0A235BSD3"/>
<reference evidence="2 3" key="1">
    <citation type="submission" date="2017-07" db="EMBL/GenBank/DDBJ databases">
        <title>Recovery of genomes from metagenomes via a dereplication, aggregation, and scoring strategy.</title>
        <authorList>
            <person name="Sieber C.M."/>
            <person name="Probst A.J."/>
            <person name="Sharrar A."/>
            <person name="Thomas B.C."/>
            <person name="Hess M."/>
            <person name="Tringe S.G."/>
            <person name="Banfield J.F."/>
        </authorList>
    </citation>
    <scope>NUCLEOTIDE SEQUENCE [LARGE SCALE GENOMIC DNA]</scope>
    <source>
        <strain evidence="2">JGI_Cruoil_03_44_89</strain>
    </source>
</reference>
<organism evidence="2 3">
    <name type="scientific">candidate division WOR-3 bacterium JGI_Cruoil_03_44_89</name>
    <dbReference type="NCBI Taxonomy" id="1973748"/>
    <lineage>
        <taxon>Bacteria</taxon>
        <taxon>Bacteria division WOR-3</taxon>
    </lineage>
</organism>
<dbReference type="Proteomes" id="UP000215215">
    <property type="component" value="Unassembled WGS sequence"/>
</dbReference>
<name>A0A235BSD3_UNCW3</name>
<evidence type="ECO:0000313" key="2">
    <source>
        <dbReference type="EMBL" id="OYD14919.1"/>
    </source>
</evidence>
<sequence length="80" mass="8924">MMVRVYILMKVEPNQLFSVINELQKIKSVKHFDAVTGPYDIVATAEVSHETALTKLVSKEVPGIKGVKETLTCHILTLEV</sequence>
<dbReference type="Gene3D" id="3.30.70.920">
    <property type="match status" value="1"/>
</dbReference>
<evidence type="ECO:0000259" key="1">
    <source>
        <dbReference type="Pfam" id="PF01037"/>
    </source>
</evidence>
<feature type="domain" description="Transcription regulator AsnC/Lrp ligand binding" evidence="1">
    <location>
        <begin position="7"/>
        <end position="75"/>
    </location>
</feature>
<protein>
    <recommendedName>
        <fullName evidence="1">Transcription regulator AsnC/Lrp ligand binding domain-containing protein</fullName>
    </recommendedName>
</protein>
<proteinExistence type="predicted"/>